<evidence type="ECO:0000256" key="1">
    <source>
        <dbReference type="SAM" id="MobiDB-lite"/>
    </source>
</evidence>
<accession>A0ABW4C0B3</accession>
<dbReference type="RefSeq" id="WP_137634270.1">
    <property type="nucleotide sequence ID" value="NZ_BJDL01000008.1"/>
</dbReference>
<evidence type="ECO:0000313" key="3">
    <source>
        <dbReference type="Proteomes" id="UP001597188"/>
    </source>
</evidence>
<feature type="region of interest" description="Disordered" evidence="1">
    <location>
        <begin position="184"/>
        <end position="212"/>
    </location>
</feature>
<sequence length="284" mass="30640">MKRFIRFTGLLALFLILVAGLVACRSKSSSNSDSSSGYANSISKGLDAVAENKMNKAIAYFDNALTQKHKDAKAKVYRNQAQAYVDTNNQLKAGEIQKAVTTVTDGVKIKNGARSLDAKLIQLKTTAKSDLTEYNQLNKDVTAQLRVTDGNYSSDVLKQSQKIDWDKKPYLSKLKPKVNRLIKLSSQRDSSSSSEASSSNSSSTASSESGLSASDAKGKLASLAFYKKNSSHIDITGQQQTANGWEFTWHFSSGNMGGTFEVNNDGSMSAQASSGDNVGTGNWK</sequence>
<comment type="caution">
    <text evidence="2">The sequence shown here is derived from an EMBL/GenBank/DDBJ whole genome shotgun (WGS) entry which is preliminary data.</text>
</comment>
<gene>
    <name evidence="2" type="ORF">ACFQ5L_03990</name>
</gene>
<organism evidence="2 3">
    <name type="scientific">Lactiplantibacillus songbeiensis</name>
    <dbReference type="NCBI Taxonomy" id="2559920"/>
    <lineage>
        <taxon>Bacteria</taxon>
        <taxon>Bacillati</taxon>
        <taxon>Bacillota</taxon>
        <taxon>Bacilli</taxon>
        <taxon>Lactobacillales</taxon>
        <taxon>Lactobacillaceae</taxon>
        <taxon>Lactiplantibacillus</taxon>
    </lineage>
</organism>
<protein>
    <recommendedName>
        <fullName evidence="4">Lipoprotein</fullName>
    </recommendedName>
</protein>
<evidence type="ECO:0008006" key="4">
    <source>
        <dbReference type="Google" id="ProtNLM"/>
    </source>
</evidence>
<feature type="compositionally biased region" description="Low complexity" evidence="1">
    <location>
        <begin position="185"/>
        <end position="212"/>
    </location>
</feature>
<feature type="region of interest" description="Disordered" evidence="1">
    <location>
        <begin position="262"/>
        <end position="284"/>
    </location>
</feature>
<keyword evidence="3" id="KW-1185">Reference proteome</keyword>
<proteinExistence type="predicted"/>
<dbReference type="Proteomes" id="UP001597188">
    <property type="component" value="Unassembled WGS sequence"/>
</dbReference>
<dbReference type="PROSITE" id="PS51257">
    <property type="entry name" value="PROKAR_LIPOPROTEIN"/>
    <property type="match status" value="1"/>
</dbReference>
<name>A0ABW4C0B3_9LACO</name>
<evidence type="ECO:0000313" key="2">
    <source>
        <dbReference type="EMBL" id="MFD1420124.1"/>
    </source>
</evidence>
<dbReference type="EMBL" id="JBHTOJ010000009">
    <property type="protein sequence ID" value="MFD1420124.1"/>
    <property type="molecule type" value="Genomic_DNA"/>
</dbReference>
<reference evidence="3" key="1">
    <citation type="journal article" date="2019" name="Int. J. Syst. Evol. Microbiol.">
        <title>The Global Catalogue of Microorganisms (GCM) 10K type strain sequencing project: providing services to taxonomists for standard genome sequencing and annotation.</title>
        <authorList>
            <consortium name="The Broad Institute Genomics Platform"/>
            <consortium name="The Broad Institute Genome Sequencing Center for Infectious Disease"/>
            <person name="Wu L."/>
            <person name="Ma J."/>
        </authorList>
    </citation>
    <scope>NUCLEOTIDE SEQUENCE [LARGE SCALE GENOMIC DNA]</scope>
    <source>
        <strain evidence="3">CCM 8931</strain>
    </source>
</reference>